<feature type="compositionally biased region" description="Low complexity" evidence="6">
    <location>
        <begin position="27"/>
        <end position="37"/>
    </location>
</feature>
<evidence type="ECO:0000256" key="4">
    <source>
        <dbReference type="ARBA" id="ARBA00023163"/>
    </source>
</evidence>
<dbReference type="GeneID" id="111023926"/>
<dbReference type="Gene3D" id="3.30.730.10">
    <property type="entry name" value="AP2/ERF domain"/>
    <property type="match status" value="1"/>
</dbReference>
<proteinExistence type="predicted"/>
<dbReference type="GO" id="GO:0005634">
    <property type="term" value="C:nucleus"/>
    <property type="evidence" value="ECO:0007669"/>
    <property type="project" value="UniProtKB-SubCell"/>
</dbReference>
<dbReference type="PANTHER" id="PTHR31194:SF140">
    <property type="entry name" value="ETHYLENE-RESPONSIVE TRANSCRIPTION FACTOR CRF2"/>
    <property type="match status" value="1"/>
</dbReference>
<evidence type="ECO:0000259" key="7">
    <source>
        <dbReference type="PROSITE" id="PS51032"/>
    </source>
</evidence>
<dbReference type="SMART" id="SM00380">
    <property type="entry name" value="AP2"/>
    <property type="match status" value="1"/>
</dbReference>
<keyword evidence="5" id="KW-0539">Nucleus</keyword>
<dbReference type="InterPro" id="IPR050913">
    <property type="entry name" value="AP2/ERF_ERF"/>
</dbReference>
<evidence type="ECO:0000313" key="9">
    <source>
        <dbReference type="RefSeq" id="XP_022157129.1"/>
    </source>
</evidence>
<dbReference type="OrthoDB" id="610645at2759"/>
<evidence type="ECO:0000256" key="2">
    <source>
        <dbReference type="ARBA" id="ARBA00023015"/>
    </source>
</evidence>
<evidence type="ECO:0000256" key="6">
    <source>
        <dbReference type="SAM" id="MobiDB-lite"/>
    </source>
</evidence>
<dbReference type="RefSeq" id="XP_022157129.1">
    <property type="nucleotide sequence ID" value="XM_022301437.1"/>
</dbReference>
<evidence type="ECO:0000256" key="5">
    <source>
        <dbReference type="ARBA" id="ARBA00023242"/>
    </source>
</evidence>
<sequence length="265" mass="29290">MDVPTNLRRKPTTKPPENSAGSRIVRISITDPDATDSSSDDEPAMLLTRRRLKCYVDEVTIETAETGGGRRKRTANGLVRRRRRMKKKSPGNVGKFLGVRRRPWGKWDSGCRIRLWFGTYDTAEDKNAAMKFRGPAVLTNFPTPPPPPPFPGEDSSSSPTSVLHYGTHFTESKPEPPPCRTTATFGVVAESPVVDFPCSDDIFKSILFESPLFFDYQTNLVPETPWTDGSSGEFLYSAAAGSGQGGEEHDFFEEILMGSDPLVVL</sequence>
<feature type="region of interest" description="Disordered" evidence="6">
    <location>
        <begin position="142"/>
        <end position="178"/>
    </location>
</feature>
<feature type="region of interest" description="Disordered" evidence="6">
    <location>
        <begin position="1"/>
        <end position="43"/>
    </location>
</feature>
<name>A0A6J1DVM1_MOMCH</name>
<dbReference type="KEGG" id="mcha:111023926"/>
<reference evidence="9" key="1">
    <citation type="submission" date="2025-08" db="UniProtKB">
        <authorList>
            <consortium name="RefSeq"/>
        </authorList>
    </citation>
    <scope>IDENTIFICATION</scope>
    <source>
        <strain evidence="9">OHB3-1</strain>
    </source>
</reference>
<dbReference type="CDD" id="cd00018">
    <property type="entry name" value="AP2"/>
    <property type="match status" value="1"/>
</dbReference>
<evidence type="ECO:0000313" key="8">
    <source>
        <dbReference type="Proteomes" id="UP000504603"/>
    </source>
</evidence>
<dbReference type="AlphaFoldDB" id="A0A6J1DVM1"/>
<keyword evidence="2" id="KW-0805">Transcription regulation</keyword>
<dbReference type="Proteomes" id="UP000504603">
    <property type="component" value="Unplaced"/>
</dbReference>
<keyword evidence="8" id="KW-1185">Reference proteome</keyword>
<gene>
    <name evidence="9" type="primary">LOC111023926</name>
</gene>
<feature type="compositionally biased region" description="Pro residues" evidence="6">
    <location>
        <begin position="142"/>
        <end position="151"/>
    </location>
</feature>
<keyword evidence="3" id="KW-0238">DNA-binding</keyword>
<organism evidence="8 9">
    <name type="scientific">Momordica charantia</name>
    <name type="common">Bitter gourd</name>
    <name type="synonym">Balsam pear</name>
    <dbReference type="NCBI Taxonomy" id="3673"/>
    <lineage>
        <taxon>Eukaryota</taxon>
        <taxon>Viridiplantae</taxon>
        <taxon>Streptophyta</taxon>
        <taxon>Embryophyta</taxon>
        <taxon>Tracheophyta</taxon>
        <taxon>Spermatophyta</taxon>
        <taxon>Magnoliopsida</taxon>
        <taxon>eudicotyledons</taxon>
        <taxon>Gunneridae</taxon>
        <taxon>Pentapetalae</taxon>
        <taxon>rosids</taxon>
        <taxon>fabids</taxon>
        <taxon>Cucurbitales</taxon>
        <taxon>Cucurbitaceae</taxon>
        <taxon>Momordiceae</taxon>
        <taxon>Momordica</taxon>
    </lineage>
</organism>
<dbReference type="InterPro" id="IPR016177">
    <property type="entry name" value="DNA-bd_dom_sf"/>
</dbReference>
<dbReference type="PANTHER" id="PTHR31194">
    <property type="entry name" value="SHN SHINE , DNA BINDING / TRANSCRIPTION FACTOR"/>
    <property type="match status" value="1"/>
</dbReference>
<dbReference type="SUPFAM" id="SSF54171">
    <property type="entry name" value="DNA-binding domain"/>
    <property type="match status" value="1"/>
</dbReference>
<dbReference type="InterPro" id="IPR036955">
    <property type="entry name" value="AP2/ERF_dom_sf"/>
</dbReference>
<protein>
    <submittedName>
        <fullName evidence="9">Ethylene-responsive transcription factor CRF2-like</fullName>
    </submittedName>
</protein>
<feature type="domain" description="AP2/ERF" evidence="7">
    <location>
        <begin position="95"/>
        <end position="142"/>
    </location>
</feature>
<keyword evidence="4" id="KW-0804">Transcription</keyword>
<dbReference type="GO" id="GO:0003677">
    <property type="term" value="F:DNA binding"/>
    <property type="evidence" value="ECO:0007669"/>
    <property type="project" value="UniProtKB-KW"/>
</dbReference>
<dbReference type="InterPro" id="IPR001471">
    <property type="entry name" value="AP2/ERF_dom"/>
</dbReference>
<dbReference type="GO" id="GO:0003700">
    <property type="term" value="F:DNA-binding transcription factor activity"/>
    <property type="evidence" value="ECO:0007669"/>
    <property type="project" value="InterPro"/>
</dbReference>
<dbReference type="PROSITE" id="PS51032">
    <property type="entry name" value="AP2_ERF"/>
    <property type="match status" value="1"/>
</dbReference>
<evidence type="ECO:0000256" key="3">
    <source>
        <dbReference type="ARBA" id="ARBA00023125"/>
    </source>
</evidence>
<dbReference type="PRINTS" id="PR00367">
    <property type="entry name" value="ETHRSPELEMNT"/>
</dbReference>
<evidence type="ECO:0000256" key="1">
    <source>
        <dbReference type="ARBA" id="ARBA00004123"/>
    </source>
</evidence>
<accession>A0A6J1DVM1</accession>
<comment type="subcellular location">
    <subcellularLocation>
        <location evidence="1">Nucleus</location>
    </subcellularLocation>
</comment>